<dbReference type="EMBL" id="VMBG01000002">
    <property type="protein sequence ID" value="TSJ77412.1"/>
    <property type="molecule type" value="Genomic_DNA"/>
</dbReference>
<dbReference type="OrthoDB" id="195705at2"/>
<sequence length="154" mass="17387">MQPARFAQTAFAKRNNHGGCVKLVLQQLAPVSPEPVCRLMINKVKDDLTKMKNDRPGKRFRNEHKRAKAHGITGGWIRVVVIILAIVSAAIGVVLVFIPGPAFVFFILSGALVASQWWAAARVLDKNELVLHRLWRWAKRKWSSFRKPHHPARG</sequence>
<evidence type="ECO:0000256" key="1">
    <source>
        <dbReference type="SAM" id="Phobius"/>
    </source>
</evidence>
<gene>
    <name evidence="2" type="ORF">FPL22_15085</name>
</gene>
<keyword evidence="3" id="KW-1185">Reference proteome</keyword>
<dbReference type="Proteomes" id="UP000315648">
    <property type="component" value="Unassembled WGS sequence"/>
</dbReference>
<keyword evidence="1" id="KW-0472">Membrane</keyword>
<keyword evidence="1" id="KW-1133">Transmembrane helix</keyword>
<evidence type="ECO:0000313" key="2">
    <source>
        <dbReference type="EMBL" id="TSJ77412.1"/>
    </source>
</evidence>
<organism evidence="2 3">
    <name type="scientific">Rariglobus hedericola</name>
    <dbReference type="NCBI Taxonomy" id="2597822"/>
    <lineage>
        <taxon>Bacteria</taxon>
        <taxon>Pseudomonadati</taxon>
        <taxon>Verrucomicrobiota</taxon>
        <taxon>Opitutia</taxon>
        <taxon>Opitutales</taxon>
        <taxon>Opitutaceae</taxon>
        <taxon>Rariglobus</taxon>
    </lineage>
</organism>
<proteinExistence type="predicted"/>
<protein>
    <recommendedName>
        <fullName evidence="4">TIGR02611 family protein</fullName>
    </recommendedName>
</protein>
<feature type="transmembrane region" description="Helical" evidence="1">
    <location>
        <begin position="75"/>
        <end position="98"/>
    </location>
</feature>
<keyword evidence="1" id="KW-0812">Transmembrane</keyword>
<evidence type="ECO:0008006" key="4">
    <source>
        <dbReference type="Google" id="ProtNLM"/>
    </source>
</evidence>
<evidence type="ECO:0000313" key="3">
    <source>
        <dbReference type="Proteomes" id="UP000315648"/>
    </source>
</evidence>
<dbReference type="AlphaFoldDB" id="A0A556QLD8"/>
<comment type="caution">
    <text evidence="2">The sequence shown here is derived from an EMBL/GenBank/DDBJ whole genome shotgun (WGS) entry which is preliminary data.</text>
</comment>
<accession>A0A556QLD8</accession>
<feature type="transmembrane region" description="Helical" evidence="1">
    <location>
        <begin position="104"/>
        <end position="124"/>
    </location>
</feature>
<dbReference type="RefSeq" id="WP_144353814.1">
    <property type="nucleotide sequence ID" value="NZ_CBCRVV010000008.1"/>
</dbReference>
<name>A0A556QLD8_9BACT</name>
<reference evidence="2 3" key="1">
    <citation type="submission" date="2019-07" db="EMBL/GenBank/DDBJ databases">
        <title>Description of 53C-WASEF.</title>
        <authorList>
            <person name="Pitt A."/>
            <person name="Hahn M.W."/>
        </authorList>
    </citation>
    <scope>NUCLEOTIDE SEQUENCE [LARGE SCALE GENOMIC DNA]</scope>
    <source>
        <strain evidence="2 3">53C-WASEF</strain>
    </source>
</reference>